<evidence type="ECO:0000313" key="2">
    <source>
        <dbReference type="EMBL" id="QQX77063.1"/>
    </source>
</evidence>
<keyword evidence="3" id="KW-1185">Reference proteome</keyword>
<gene>
    <name evidence="2" type="ORF">JK629_01955</name>
</gene>
<evidence type="ECO:0000256" key="1">
    <source>
        <dbReference type="SAM" id="SignalP"/>
    </source>
</evidence>
<organism evidence="2 3">
    <name type="scientific">Aequorivita iocasae</name>
    <dbReference type="NCBI Taxonomy" id="2803865"/>
    <lineage>
        <taxon>Bacteria</taxon>
        <taxon>Pseudomonadati</taxon>
        <taxon>Bacteroidota</taxon>
        <taxon>Flavobacteriia</taxon>
        <taxon>Flavobacteriales</taxon>
        <taxon>Flavobacteriaceae</taxon>
        <taxon>Aequorivita</taxon>
    </lineage>
</organism>
<reference evidence="2 3" key="1">
    <citation type="submission" date="2021-01" db="EMBL/GenBank/DDBJ databases">
        <title>Aequorivita sp. strain KX20305, a bacterium isolated from the sediment collected at a cold seep field in South China Sea.</title>
        <authorList>
            <person name="Zhang H."/>
            <person name="Li C."/>
        </authorList>
    </citation>
    <scope>NUCLEOTIDE SEQUENCE [LARGE SCALE GENOMIC DNA]</scope>
    <source>
        <strain evidence="2 3">KX20305</strain>
    </source>
</reference>
<protein>
    <recommendedName>
        <fullName evidence="4">C1q domain-containing protein</fullName>
    </recommendedName>
</protein>
<dbReference type="EMBL" id="CP068439">
    <property type="protein sequence ID" value="QQX77063.1"/>
    <property type="molecule type" value="Genomic_DNA"/>
</dbReference>
<dbReference type="Gene3D" id="2.60.120.40">
    <property type="match status" value="1"/>
</dbReference>
<feature type="signal peptide" evidence="1">
    <location>
        <begin position="1"/>
        <end position="22"/>
    </location>
</feature>
<evidence type="ECO:0008006" key="4">
    <source>
        <dbReference type="Google" id="ProtNLM"/>
    </source>
</evidence>
<name>A0ABX7DU32_9FLAO</name>
<dbReference type="RefSeq" id="WP_202336966.1">
    <property type="nucleotide sequence ID" value="NZ_CP068439.1"/>
</dbReference>
<keyword evidence="1" id="KW-0732">Signal</keyword>
<dbReference type="InterPro" id="IPR008983">
    <property type="entry name" value="Tumour_necrosis_fac-like_dom"/>
</dbReference>
<dbReference type="Proteomes" id="UP000629420">
    <property type="component" value="Chromosome"/>
</dbReference>
<feature type="chain" id="PRO_5045894554" description="C1q domain-containing protein" evidence="1">
    <location>
        <begin position="23"/>
        <end position="240"/>
    </location>
</feature>
<evidence type="ECO:0000313" key="3">
    <source>
        <dbReference type="Proteomes" id="UP000629420"/>
    </source>
</evidence>
<sequence>MTSKKLHWALLFVLAISYNGFSQVGIGTTGPDASSILEISSTTQGILLPRMITAQRNAIVSPATGLTLYNSTTNQYQYNIGTPAAPVWNTLATSNVGQSFKYSNTDITTNVNPATAVNVPLFGTLNWNDNNSLYVVSGNQVTIIQAGRYSVNVNIAITSTVQRASPEIRITVNGTAVGTYGSTGYIRSMGSHNESSINFTEVLQLNANDVVRITGSQGASSGAVTMRNAGSSNVYIEKKS</sequence>
<proteinExistence type="predicted"/>
<accession>A0ABX7DU32</accession>